<feature type="compositionally biased region" description="Low complexity" evidence="1">
    <location>
        <begin position="175"/>
        <end position="186"/>
    </location>
</feature>
<dbReference type="GO" id="GO:0031932">
    <property type="term" value="C:TORC2 complex"/>
    <property type="evidence" value="ECO:0007669"/>
    <property type="project" value="TreeGrafter"/>
</dbReference>
<dbReference type="Pfam" id="PF08539">
    <property type="entry name" value="HbrB"/>
    <property type="match status" value="1"/>
</dbReference>
<organism evidence="2">
    <name type="scientific">Pseudogymnoascus destructans</name>
    <dbReference type="NCBI Taxonomy" id="655981"/>
    <lineage>
        <taxon>Eukaryota</taxon>
        <taxon>Fungi</taxon>
        <taxon>Dikarya</taxon>
        <taxon>Ascomycota</taxon>
        <taxon>Pezizomycotina</taxon>
        <taxon>Leotiomycetes</taxon>
        <taxon>Thelebolales</taxon>
        <taxon>Thelebolaceae</taxon>
        <taxon>Pseudogymnoascus</taxon>
    </lineage>
</organism>
<dbReference type="eggNOG" id="ENOG502RZ40">
    <property type="taxonomic scope" value="Eukaryota"/>
</dbReference>
<feature type="compositionally biased region" description="Basic and acidic residues" evidence="1">
    <location>
        <begin position="292"/>
        <end position="304"/>
    </location>
</feature>
<dbReference type="GeneID" id="36286835"/>
<feature type="region of interest" description="Disordered" evidence="1">
    <location>
        <begin position="717"/>
        <end position="749"/>
    </location>
</feature>
<dbReference type="Proteomes" id="UP000077154">
    <property type="component" value="Unassembled WGS sequence"/>
</dbReference>
<feature type="region of interest" description="Disordered" evidence="1">
    <location>
        <begin position="175"/>
        <end position="220"/>
    </location>
</feature>
<name>A0A177AC35_9PEZI</name>
<feature type="compositionally biased region" description="Basic residues" evidence="1">
    <location>
        <begin position="388"/>
        <end position="402"/>
    </location>
</feature>
<sequence length="934" mass="100135">MQPSASSSTGQRVLGAFNPMAASSSPSLSSQQTRQQICRVESADLEPASPATGRYTYSADNPQDASPEWPPTQSSYAFHDSSYQSPVSKAGNLSYPYREPNLVIQPPVPPFHSDSSPRPHSPSTGEVRVHQRKHAHTQGFFEPSIPTISIPSPNPGGSSAIMDPAQSPQQALSASQIAAQAAMQHQNHQRRRSQTLPVENVYGGQRRPSRGPVSPPLLSLTEASGERQNGFGAPQARQGLVHSGQVYRNGLLGGSVNAATTAANVVFARSPQTSPNLATVESMQQQQQQQYKEPEKPAKAEKSKVKLFSRPGKLSGLGKEKDSKDKQMGSPSKLGFGTHQPQRGNMSTHNLADSNMSGASSMYSLANSSSATIRPIDTSVAEKEPGKEKKHHHFLSRQKQKLSGKDDHHLPLSSANSNSRPVDPNAPSSFYNFNLPPSPGPTATSFSKSMSGLDLRHGGRALREKKREEKSAANHSFQESVLRESEATSDWVGTSSMSSTAALLPYAGLPPSAYPASIYGGDIPDLARYGLNNMGPDDAWPLLKSKIFAVFQGEDLKLPIEDFNRLVSIHIQRCIVKRAPNLIIDDIRDLLATGFLSIDATLRVTTDDRLIPRLVEMWLFVFTSVLPNLQSVFLPLDLEFEGCGPLMSKTAAREFWGALPISSLSHGGSNPTPVPAHFLLSIRRLVLTTYRDVVILPRFEILQTLFSRLSLESINFPSQPSYSQSPILPSSLSTSPPDGRPGTAMSLDPAFSSYGSQSTTLLNGSGAGSDSVGARSRGVSNVSFGSDQREAVYAQSTRPFAPSPMLSGSGLGLSGSTIGATTSQREVNAEDSKHVTETVGRMLQCMSVLAAVGIIAGDGSEVKVQKQATPTDTGTGGRARGYSTALVEDEVAQDKMDRLCKALKLNWLGRGRTGRNRRGLVGGRMKVAVPGVGA</sequence>
<feature type="compositionally biased region" description="Polar residues" evidence="1">
    <location>
        <begin position="1"/>
        <end position="11"/>
    </location>
</feature>
<evidence type="ECO:0008006" key="3">
    <source>
        <dbReference type="Google" id="ProtNLM"/>
    </source>
</evidence>
<dbReference type="EMBL" id="KV441393">
    <property type="protein sequence ID" value="OAF59666.1"/>
    <property type="molecule type" value="Genomic_DNA"/>
</dbReference>
<feature type="compositionally biased region" description="Polar residues" evidence="1">
    <location>
        <begin position="339"/>
        <end position="355"/>
    </location>
</feature>
<dbReference type="AlphaFoldDB" id="A0A177AC35"/>
<dbReference type="RefSeq" id="XP_024324949.1">
    <property type="nucleotide sequence ID" value="XM_024467404.1"/>
</dbReference>
<dbReference type="PANTHER" id="PTHR32428">
    <property type="entry name" value="TARGET OF RAPAMYCIN COMPLEX 2 SUBUNIT BIT61-RELATED"/>
    <property type="match status" value="1"/>
</dbReference>
<accession>A0A177AC35</accession>
<dbReference type="PANTHER" id="PTHR32428:SF2">
    <property type="entry name" value="TARGET OF RAPAMYCIN COMPLEX 2 SUBUNIT BIT61-RELATED"/>
    <property type="match status" value="1"/>
</dbReference>
<feature type="compositionally biased region" description="Low complexity" evidence="1">
    <location>
        <begin position="111"/>
        <end position="123"/>
    </location>
</feature>
<feature type="compositionally biased region" description="Low complexity" evidence="1">
    <location>
        <begin position="23"/>
        <end position="36"/>
    </location>
</feature>
<protein>
    <recommendedName>
        <fullName evidence="3">HbrB-like protein</fullName>
    </recommendedName>
</protein>
<reference evidence="2" key="1">
    <citation type="submission" date="2016-03" db="EMBL/GenBank/DDBJ databases">
        <title>Updated assembly of Pseudogymnoascus destructans, the fungus causing white-nose syndrome of bats.</title>
        <authorList>
            <person name="Palmer J.M."/>
            <person name="Drees K.P."/>
            <person name="Foster J.T."/>
            <person name="Lindner D.L."/>
        </authorList>
    </citation>
    <scope>NUCLEOTIDE SEQUENCE [LARGE SCALE GENOMIC DNA]</scope>
    <source>
        <strain evidence="2">20631-21</strain>
    </source>
</reference>
<feature type="compositionally biased region" description="Basic and acidic residues" evidence="1">
    <location>
        <begin position="318"/>
        <end position="327"/>
    </location>
</feature>
<gene>
    <name evidence="2" type="ORF">VC83_03761</name>
</gene>
<dbReference type="OrthoDB" id="2290221at2759"/>
<feature type="compositionally biased region" description="Basic and acidic residues" evidence="1">
    <location>
        <begin position="461"/>
        <end position="472"/>
    </location>
</feature>
<feature type="region of interest" description="Disordered" evidence="1">
    <location>
        <begin position="461"/>
        <end position="481"/>
    </location>
</feature>
<dbReference type="VEuPathDB" id="FungiDB:GMDG_02734"/>
<feature type="compositionally biased region" description="Low complexity" evidence="1">
    <location>
        <begin position="814"/>
        <end position="823"/>
    </location>
</feature>
<dbReference type="GO" id="GO:0038203">
    <property type="term" value="P:TORC2 signaling"/>
    <property type="evidence" value="ECO:0007669"/>
    <property type="project" value="TreeGrafter"/>
</dbReference>
<feature type="region of interest" description="Disordered" evidence="1">
    <location>
        <begin position="281"/>
        <end position="355"/>
    </location>
</feature>
<feature type="compositionally biased region" description="Polar residues" evidence="1">
    <location>
        <begin position="71"/>
        <end position="87"/>
    </location>
</feature>
<feature type="region of interest" description="Disordered" evidence="1">
    <location>
        <begin position="1"/>
        <end position="146"/>
    </location>
</feature>
<feature type="region of interest" description="Disordered" evidence="1">
    <location>
        <begin position="762"/>
        <end position="781"/>
    </location>
</feature>
<proteinExistence type="predicted"/>
<evidence type="ECO:0000256" key="1">
    <source>
        <dbReference type="SAM" id="MobiDB-lite"/>
    </source>
</evidence>
<evidence type="ECO:0000313" key="2">
    <source>
        <dbReference type="EMBL" id="OAF59666.1"/>
    </source>
</evidence>
<feature type="region of interest" description="Disordered" evidence="1">
    <location>
        <begin position="381"/>
        <end position="436"/>
    </location>
</feature>
<dbReference type="InterPro" id="IPR013745">
    <property type="entry name" value="Bit61/PRR5"/>
</dbReference>
<feature type="region of interest" description="Disordered" evidence="1">
    <location>
        <begin position="799"/>
        <end position="832"/>
    </location>
</feature>
<feature type="compositionally biased region" description="Polar residues" evidence="1">
    <location>
        <begin position="413"/>
        <end position="432"/>
    </location>
</feature>
<feature type="compositionally biased region" description="Low complexity" evidence="1">
    <location>
        <begin position="717"/>
        <end position="737"/>
    </location>
</feature>